<evidence type="ECO:0000259" key="2">
    <source>
        <dbReference type="PROSITE" id="PS50181"/>
    </source>
</evidence>
<protein>
    <recommendedName>
        <fullName evidence="2">F-box domain-containing protein</fullName>
    </recommendedName>
</protein>
<organism evidence="3 4">
    <name type="scientific">Camellia sinensis var. sinensis</name>
    <name type="common">China tea</name>
    <dbReference type="NCBI Taxonomy" id="542762"/>
    <lineage>
        <taxon>Eukaryota</taxon>
        <taxon>Viridiplantae</taxon>
        <taxon>Streptophyta</taxon>
        <taxon>Embryophyta</taxon>
        <taxon>Tracheophyta</taxon>
        <taxon>Spermatophyta</taxon>
        <taxon>Magnoliopsida</taxon>
        <taxon>eudicotyledons</taxon>
        <taxon>Gunneridae</taxon>
        <taxon>Pentapetalae</taxon>
        <taxon>asterids</taxon>
        <taxon>Ericales</taxon>
        <taxon>Theaceae</taxon>
        <taxon>Camellia</taxon>
    </lineage>
</organism>
<dbReference type="Proteomes" id="UP000306102">
    <property type="component" value="Unassembled WGS sequence"/>
</dbReference>
<dbReference type="SUPFAM" id="SSF81383">
    <property type="entry name" value="F-box domain"/>
    <property type="match status" value="1"/>
</dbReference>
<comment type="caution">
    <text evidence="3">The sequence shown here is derived from an EMBL/GenBank/DDBJ whole genome shotgun (WGS) entry which is preliminary data.</text>
</comment>
<dbReference type="InterPro" id="IPR001810">
    <property type="entry name" value="F-box_dom"/>
</dbReference>
<dbReference type="Pfam" id="PF00646">
    <property type="entry name" value="F-box"/>
    <property type="match status" value="1"/>
</dbReference>
<accession>A0A4S4EQH6</accession>
<sequence length="546" mass="60445">MSLNSRKRRAETQIISDNEAEQTHKEEKDKQHCQMISHYAIPDIPSHIVFDILSRLPIKALFNCRRVCKLWLSLIAETYFAKLHFSRSQVGLLAKAVYDKRESRKLHLVDLQIAPYTHPRDAGMKLAPKINLPKNPGIPIMLNSCNGLLCLCEPGTNEPIYVCNPILGEYITLPKCSTGTICGCGGSAFGFSSITNQYKVVRSSYRVAIDPVTGLQMSGDYDEAEIYTIGEGLWRSIGKIPYTIVNDSFDSLLNGAFHWLDFDHSRPELICCFDFGSEQFQVVPEPSEFVPLEKHLLGYMRVGVLRGCLSICDFSKKDHVAIWVMKDYGVKESWSKDLVIENIYDRKEWDCYEPIMILKNGKILMLFNRNALLLYDPMLECFEDVHIYGIGSDFHGISHVPSLVSLRDVAKGEHLKVSACISIDYGPVQRCTTGQSSQPALTPTPAPTPTSTPTPSTNIPSNEPIKLPTHGGKASSGPCKGPEIIVGGRGRGRGPINASASGVNVGRTGVNARTNANVRGHAVLVTFVLETIKARRLHKELATGSK</sequence>
<feature type="compositionally biased region" description="Pro residues" evidence="1">
    <location>
        <begin position="442"/>
        <end position="452"/>
    </location>
</feature>
<evidence type="ECO:0000313" key="4">
    <source>
        <dbReference type="Proteomes" id="UP000306102"/>
    </source>
</evidence>
<dbReference type="InterPro" id="IPR017451">
    <property type="entry name" value="F-box-assoc_interact_dom"/>
</dbReference>
<dbReference type="InterPro" id="IPR013187">
    <property type="entry name" value="F-box-assoc_dom_typ3"/>
</dbReference>
<evidence type="ECO:0000256" key="1">
    <source>
        <dbReference type="SAM" id="MobiDB-lite"/>
    </source>
</evidence>
<dbReference type="EMBL" id="SDRB02003070">
    <property type="protein sequence ID" value="THG18406.1"/>
    <property type="molecule type" value="Genomic_DNA"/>
</dbReference>
<dbReference type="InterPro" id="IPR036047">
    <property type="entry name" value="F-box-like_dom_sf"/>
</dbReference>
<dbReference type="Gene3D" id="1.20.1280.50">
    <property type="match status" value="1"/>
</dbReference>
<gene>
    <name evidence="3" type="ORF">TEA_018523</name>
</gene>
<dbReference type="Pfam" id="PF08268">
    <property type="entry name" value="FBA_3"/>
    <property type="match status" value="1"/>
</dbReference>
<evidence type="ECO:0000313" key="3">
    <source>
        <dbReference type="EMBL" id="THG18406.1"/>
    </source>
</evidence>
<keyword evidence="4" id="KW-1185">Reference proteome</keyword>
<dbReference type="PANTHER" id="PTHR31111">
    <property type="entry name" value="BNAA05G37150D PROTEIN-RELATED"/>
    <property type="match status" value="1"/>
</dbReference>
<dbReference type="PANTHER" id="PTHR31111:SF136">
    <property type="entry name" value="F-BOX ASSOCIATED DOMAIN-CONTAINING PROTEIN"/>
    <property type="match status" value="1"/>
</dbReference>
<reference evidence="3 4" key="1">
    <citation type="journal article" date="2018" name="Proc. Natl. Acad. Sci. U.S.A.">
        <title>Draft genome sequence of Camellia sinensis var. sinensis provides insights into the evolution of the tea genome and tea quality.</title>
        <authorList>
            <person name="Wei C."/>
            <person name="Yang H."/>
            <person name="Wang S."/>
            <person name="Zhao J."/>
            <person name="Liu C."/>
            <person name="Gao L."/>
            <person name="Xia E."/>
            <person name="Lu Y."/>
            <person name="Tai Y."/>
            <person name="She G."/>
            <person name="Sun J."/>
            <person name="Cao H."/>
            <person name="Tong W."/>
            <person name="Gao Q."/>
            <person name="Li Y."/>
            <person name="Deng W."/>
            <person name="Jiang X."/>
            <person name="Wang W."/>
            <person name="Chen Q."/>
            <person name="Zhang S."/>
            <person name="Li H."/>
            <person name="Wu J."/>
            <person name="Wang P."/>
            <person name="Li P."/>
            <person name="Shi C."/>
            <person name="Zheng F."/>
            <person name="Jian J."/>
            <person name="Huang B."/>
            <person name="Shan D."/>
            <person name="Shi M."/>
            <person name="Fang C."/>
            <person name="Yue Y."/>
            <person name="Li F."/>
            <person name="Li D."/>
            <person name="Wei S."/>
            <person name="Han B."/>
            <person name="Jiang C."/>
            <person name="Yin Y."/>
            <person name="Xia T."/>
            <person name="Zhang Z."/>
            <person name="Bennetzen J.L."/>
            <person name="Zhao S."/>
            <person name="Wan X."/>
        </authorList>
    </citation>
    <scope>NUCLEOTIDE SEQUENCE [LARGE SCALE GENOMIC DNA]</scope>
    <source>
        <strain evidence="4">cv. Shuchazao</strain>
        <tissue evidence="3">Leaf</tissue>
    </source>
</reference>
<feature type="domain" description="F-box" evidence="2">
    <location>
        <begin position="38"/>
        <end position="83"/>
    </location>
</feature>
<proteinExistence type="predicted"/>
<dbReference type="AlphaFoldDB" id="A0A4S4EQH6"/>
<dbReference type="NCBIfam" id="TIGR01640">
    <property type="entry name" value="F_box_assoc_1"/>
    <property type="match status" value="1"/>
</dbReference>
<feature type="region of interest" description="Disordered" evidence="1">
    <location>
        <begin position="432"/>
        <end position="507"/>
    </location>
</feature>
<name>A0A4S4EQH6_CAMSN</name>
<dbReference type="SMART" id="SM00256">
    <property type="entry name" value="FBOX"/>
    <property type="match status" value="1"/>
</dbReference>
<dbReference type="PROSITE" id="PS50181">
    <property type="entry name" value="FBOX"/>
    <property type="match status" value="1"/>
</dbReference>